<accession>A0A1G2PNR9</accession>
<reference evidence="2 3" key="1">
    <citation type="journal article" date="2016" name="Nat. Commun.">
        <title>Thousands of microbial genomes shed light on interconnected biogeochemical processes in an aquifer system.</title>
        <authorList>
            <person name="Anantharaman K."/>
            <person name="Brown C.T."/>
            <person name="Hug L.A."/>
            <person name="Sharon I."/>
            <person name="Castelle C.J."/>
            <person name="Probst A.J."/>
            <person name="Thomas B.C."/>
            <person name="Singh A."/>
            <person name="Wilkins M.J."/>
            <person name="Karaoz U."/>
            <person name="Brodie E.L."/>
            <person name="Williams K.H."/>
            <person name="Hubbard S.S."/>
            <person name="Banfield J.F."/>
        </authorList>
    </citation>
    <scope>NUCLEOTIDE SEQUENCE [LARGE SCALE GENOMIC DNA]</scope>
    <source>
        <strain evidence="3">RIFCSPHIGHO2_01_FULL_58_15</strain>
    </source>
</reference>
<keyword evidence="1" id="KW-1133">Transmembrane helix</keyword>
<evidence type="ECO:0008006" key="4">
    <source>
        <dbReference type="Google" id="ProtNLM"/>
    </source>
</evidence>
<dbReference type="STRING" id="1802363.A2682_01235"/>
<proteinExistence type="predicted"/>
<gene>
    <name evidence="2" type="ORF">A2682_01235</name>
</gene>
<keyword evidence="1" id="KW-0472">Membrane</keyword>
<dbReference type="EMBL" id="MHST01000012">
    <property type="protein sequence ID" value="OHA49271.1"/>
    <property type="molecule type" value="Genomic_DNA"/>
</dbReference>
<organism evidence="2 3">
    <name type="scientific">Terrybacteria sp. (strain RIFCSPHIGHO2_01_FULL_58_15)</name>
    <dbReference type="NCBI Taxonomy" id="1802363"/>
    <lineage>
        <taxon>Bacteria</taxon>
        <taxon>Candidatus Terryibacteriota</taxon>
    </lineage>
</organism>
<feature type="transmembrane region" description="Helical" evidence="1">
    <location>
        <begin position="20"/>
        <end position="37"/>
    </location>
</feature>
<keyword evidence="1" id="KW-0812">Transmembrane</keyword>
<evidence type="ECO:0000313" key="2">
    <source>
        <dbReference type="EMBL" id="OHA49271.1"/>
    </source>
</evidence>
<evidence type="ECO:0000256" key="1">
    <source>
        <dbReference type="SAM" id="Phobius"/>
    </source>
</evidence>
<dbReference type="Proteomes" id="UP000178690">
    <property type="component" value="Unassembled WGS sequence"/>
</dbReference>
<dbReference type="AlphaFoldDB" id="A0A1G2PNR9"/>
<comment type="caution">
    <text evidence="2">The sequence shown here is derived from an EMBL/GenBank/DDBJ whole genome shotgun (WGS) entry which is preliminary data.</text>
</comment>
<protein>
    <recommendedName>
        <fullName evidence="4">Type 4 fimbrial biogenesis protein PilO</fullName>
    </recommendedName>
</protein>
<evidence type="ECO:0000313" key="3">
    <source>
        <dbReference type="Proteomes" id="UP000178690"/>
    </source>
</evidence>
<name>A0A1G2PNR9_TERXR</name>
<sequence>MKPVRAILRFFRGSSVKAALFRGSIAALLVLVTVWWLQNVNMERATRIHQVRVDTEGMILASQAFTELQQTLAENAAFRNPLERLVPPITASADVQEEILRAAADSLGSSPLLTLGASGPTRREDKVESVMFSLAGTASPENISPLIDRLNRLPFLVRVTALAFAPEPPSGAGVVTLSGEFYVQPVE</sequence>